<keyword evidence="7 13" id="KW-1133">Transmembrane helix</keyword>
<feature type="binding site" evidence="11">
    <location>
        <begin position="71"/>
        <end position="74"/>
    </location>
    <ligand>
        <name>GTP</name>
        <dbReference type="ChEBI" id="CHEBI:37565"/>
        <label>1</label>
    </ligand>
</feature>
<keyword evidence="9 13" id="KW-0472">Membrane</keyword>
<keyword evidence="8 11" id="KW-0342">GTP-binding</keyword>
<feature type="binding site" evidence="11">
    <location>
        <begin position="25"/>
        <end position="32"/>
    </location>
    <ligand>
        <name>GTP</name>
        <dbReference type="ChEBI" id="CHEBI:37565"/>
        <label>1</label>
    </ligand>
</feature>
<dbReference type="PANTHER" id="PTHR43185:SF2">
    <property type="entry name" value="FERROUS IRON TRANSPORT PROTEIN B"/>
    <property type="match status" value="1"/>
</dbReference>
<feature type="transmembrane region" description="Helical" evidence="13">
    <location>
        <begin position="244"/>
        <end position="262"/>
    </location>
</feature>
<dbReference type="GO" id="GO:0005525">
    <property type="term" value="F:GTP binding"/>
    <property type="evidence" value="ECO:0007669"/>
    <property type="project" value="UniProtKB-KW"/>
</dbReference>
<proteinExistence type="inferred from homology"/>
<dbReference type="EMBL" id="NNSR01000026">
    <property type="protein sequence ID" value="PKD32430.1"/>
    <property type="molecule type" value="Genomic_DNA"/>
</dbReference>
<feature type="binding site" evidence="12">
    <location>
        <position position="36"/>
    </location>
    <ligand>
        <name>Mg(2+)</name>
        <dbReference type="ChEBI" id="CHEBI:18420"/>
        <label>2</label>
    </ligand>
</feature>
<dbReference type="InterPro" id="IPR011642">
    <property type="entry name" value="Gate_dom"/>
</dbReference>
<feature type="binding site" evidence="11">
    <location>
        <begin position="50"/>
        <end position="54"/>
    </location>
    <ligand>
        <name>GTP</name>
        <dbReference type="ChEBI" id="CHEBI:37565"/>
        <label>1</label>
    </ligand>
</feature>
<comment type="caution">
    <text evidence="15">The sequence shown here is derived from an EMBL/GenBank/DDBJ whole genome shotgun (WGS) entry which is preliminary data.</text>
</comment>
<evidence type="ECO:0000259" key="14">
    <source>
        <dbReference type="PROSITE" id="PS51711"/>
    </source>
</evidence>
<dbReference type="NCBIfam" id="TIGR00437">
    <property type="entry name" value="feoB"/>
    <property type="match status" value="1"/>
</dbReference>
<protein>
    <recommendedName>
        <fullName evidence="10 13">Ferrous iron transport protein B</fullName>
    </recommendedName>
</protein>
<evidence type="ECO:0000256" key="1">
    <source>
        <dbReference type="ARBA" id="ARBA00003926"/>
    </source>
</evidence>
<feature type="transmembrane region" description="Helical" evidence="13">
    <location>
        <begin position="479"/>
        <end position="501"/>
    </location>
</feature>
<organism evidence="15 16">
    <name type="scientific">Ruminococcus bromii</name>
    <dbReference type="NCBI Taxonomy" id="40518"/>
    <lineage>
        <taxon>Bacteria</taxon>
        <taxon>Bacillati</taxon>
        <taxon>Bacillota</taxon>
        <taxon>Clostridia</taxon>
        <taxon>Eubacteriales</taxon>
        <taxon>Oscillospiraceae</taxon>
        <taxon>Ruminococcus</taxon>
    </lineage>
</organism>
<feature type="transmembrane region" description="Helical" evidence="13">
    <location>
        <begin position="546"/>
        <end position="565"/>
    </location>
</feature>
<evidence type="ECO:0000256" key="6">
    <source>
        <dbReference type="ARBA" id="ARBA00022741"/>
    </source>
</evidence>
<evidence type="ECO:0000256" key="7">
    <source>
        <dbReference type="ARBA" id="ARBA00022989"/>
    </source>
</evidence>
<dbReference type="InterPro" id="IPR003373">
    <property type="entry name" value="Fe2_transport_prot-B"/>
</dbReference>
<evidence type="ECO:0000256" key="12">
    <source>
        <dbReference type="PIRSR" id="PIRSR603373-2"/>
    </source>
</evidence>
<dbReference type="Pfam" id="PF07664">
    <property type="entry name" value="FeoB_C"/>
    <property type="match status" value="1"/>
</dbReference>
<evidence type="ECO:0000256" key="4">
    <source>
        <dbReference type="ARBA" id="ARBA00022475"/>
    </source>
</evidence>
<comment type="subcellular location">
    <subcellularLocation>
        <location evidence="2 13">Cell membrane</location>
        <topology evidence="2 13">Multi-pass membrane protein</topology>
    </subcellularLocation>
</comment>
<sequence length="637" mass="69931">MFSTDKSSFNKKDVSDCDYKISLAGNPNVGKSTIFNELTGLRQHTGNWTGKTVEFARGCCKIKDARFCITDLPGCYSLLSFSGEEAVTRDCLIQNQNDCVVIVVDCGVIERNLSFALQVLSVTKNAVLCLNLCDEAEKNGIKIDCDELSLNLGIPVVKTCATDKKGLDELKEAIYNVCSGKTKCFRVKRNFEGVDILSEKNYKQNIEKLSQTGSKISNNCVKYEKSELNACTRKLDKILTSKTAGIPIMLAMLGILFWITVVGANYPSEWLSNLFGFIKEKLYILFNFLHAPDVVTGLLIDGVYTTLSWVVSVMLPPMAIFFPLFSLVEDSGYLPRIAFNLDRHFSKCGAHGKQSLTMAMGLGCNACGVTGCRIIESPKERLIAILTNNFMPCNGRFPTIIALLLMFFAGTAFTLSSSIEVAALLIGIIVFCVFITLVISKVLSVTILKGEQSGFVLELPPYRKPQILKTIVRSLLDRTLFVLGRAVAVAAPAGAIIWILANVHISDVSLLKYCTDFLDPFGRFIGVDGVIIMAFILGFPANETVIPIIIMSYMASGTLVDYSSYDQLFQLLSMNGWTITTAVCTIILCILHYPCSTTCLTIKKETGSLKWTLVSMALPTAMGIVLCMITAGVMRLF</sequence>
<dbReference type="AlphaFoldDB" id="A0A2N0UZM0"/>
<evidence type="ECO:0000313" key="15">
    <source>
        <dbReference type="EMBL" id="PKD32430.1"/>
    </source>
</evidence>
<keyword evidence="12" id="KW-0479">Metal-binding</keyword>
<feature type="binding site" evidence="12">
    <location>
        <position position="39"/>
    </location>
    <ligand>
        <name>Mg(2+)</name>
        <dbReference type="ChEBI" id="CHEBI:18420"/>
        <label>2</label>
    </ligand>
</feature>
<feature type="transmembrane region" description="Helical" evidence="13">
    <location>
        <begin position="571"/>
        <end position="591"/>
    </location>
</feature>
<feature type="domain" description="FeoB-type G" evidence="14">
    <location>
        <begin position="18"/>
        <end position="180"/>
    </location>
</feature>
<dbReference type="GO" id="GO:0015093">
    <property type="term" value="F:ferrous iron transmembrane transporter activity"/>
    <property type="evidence" value="ECO:0007669"/>
    <property type="project" value="UniProtKB-UniRule"/>
</dbReference>
<evidence type="ECO:0000256" key="3">
    <source>
        <dbReference type="ARBA" id="ARBA00022448"/>
    </source>
</evidence>
<dbReference type="InterPro" id="IPR050860">
    <property type="entry name" value="FeoB_GTPase"/>
</dbReference>
<keyword evidence="6 11" id="KW-0547">Nucleotide-binding</keyword>
<keyword evidence="16" id="KW-1185">Reference proteome</keyword>
<keyword evidence="13" id="KW-0410">Iron transport</keyword>
<dbReference type="Proteomes" id="UP000233425">
    <property type="component" value="Unassembled WGS sequence"/>
</dbReference>
<dbReference type="RefSeq" id="WP_101028491.1">
    <property type="nucleotide sequence ID" value="NZ_CABMMZ010000026.1"/>
</dbReference>
<keyword evidence="3 13" id="KW-0813">Transport</keyword>
<keyword evidence="4" id="KW-1003">Cell membrane</keyword>
<dbReference type="PANTHER" id="PTHR43185">
    <property type="entry name" value="FERROUS IRON TRANSPORT PROTEIN B"/>
    <property type="match status" value="1"/>
</dbReference>
<keyword evidence="12" id="KW-0460">Magnesium</keyword>
<evidence type="ECO:0000256" key="9">
    <source>
        <dbReference type="ARBA" id="ARBA00023136"/>
    </source>
</evidence>
<evidence type="ECO:0000313" key="16">
    <source>
        <dbReference type="Proteomes" id="UP000233425"/>
    </source>
</evidence>
<feature type="binding site" evidence="12">
    <location>
        <position position="40"/>
    </location>
    <ligand>
        <name>Mg(2+)</name>
        <dbReference type="ChEBI" id="CHEBI:18420"/>
        <label>2</label>
    </ligand>
</feature>
<evidence type="ECO:0000256" key="2">
    <source>
        <dbReference type="ARBA" id="ARBA00004651"/>
    </source>
</evidence>
<dbReference type="InterPro" id="IPR011640">
    <property type="entry name" value="Fe2_transport_prot_B_C"/>
</dbReference>
<feature type="transmembrane region" description="Helical" evidence="13">
    <location>
        <begin position="611"/>
        <end position="634"/>
    </location>
</feature>
<feature type="transmembrane region" description="Helical" evidence="13">
    <location>
        <begin position="421"/>
        <end position="439"/>
    </location>
</feature>
<dbReference type="InterPro" id="IPR030389">
    <property type="entry name" value="G_FEOB_dom"/>
</dbReference>
<keyword evidence="13" id="KW-0408">Iron</keyword>
<evidence type="ECO:0000256" key="11">
    <source>
        <dbReference type="PIRSR" id="PIRSR603373-1"/>
    </source>
</evidence>
<dbReference type="Pfam" id="PF02421">
    <property type="entry name" value="FeoB_N"/>
    <property type="match status" value="1"/>
</dbReference>
<dbReference type="PROSITE" id="PS51711">
    <property type="entry name" value="G_FEOB"/>
    <property type="match status" value="1"/>
</dbReference>
<feature type="binding site" evidence="11">
    <location>
        <begin position="131"/>
        <end position="134"/>
    </location>
    <ligand>
        <name>GTP</name>
        <dbReference type="ChEBI" id="CHEBI:37565"/>
        <label>1</label>
    </ligand>
</feature>
<comment type="function">
    <text evidence="1 13">Probable transporter of a GTP-driven Fe(2+) uptake system.</text>
</comment>
<evidence type="ECO:0000256" key="13">
    <source>
        <dbReference type="RuleBase" id="RU362098"/>
    </source>
</evidence>
<evidence type="ECO:0000256" key="8">
    <source>
        <dbReference type="ARBA" id="ARBA00023134"/>
    </source>
</evidence>
<dbReference type="CDD" id="cd01879">
    <property type="entry name" value="FeoB"/>
    <property type="match status" value="1"/>
</dbReference>
<dbReference type="GO" id="GO:0005886">
    <property type="term" value="C:plasma membrane"/>
    <property type="evidence" value="ECO:0007669"/>
    <property type="project" value="UniProtKB-SubCell"/>
</dbReference>
<keyword evidence="5 13" id="KW-0812">Transmembrane</keyword>
<dbReference type="GO" id="GO:0046872">
    <property type="term" value="F:metal ion binding"/>
    <property type="evidence" value="ECO:0007669"/>
    <property type="project" value="UniProtKB-KW"/>
</dbReference>
<gene>
    <name evidence="15" type="primary">feoB_1</name>
    <name evidence="15" type="ORF">RBATCC27255_00379</name>
</gene>
<feature type="transmembrane region" description="Helical" evidence="13">
    <location>
        <begin position="521"/>
        <end position="539"/>
    </location>
</feature>
<dbReference type="InterPro" id="IPR027417">
    <property type="entry name" value="P-loop_NTPase"/>
</dbReference>
<keyword evidence="13" id="KW-0406">Ion transport</keyword>
<name>A0A2N0UZM0_9FIRM</name>
<feature type="transmembrane region" description="Helical" evidence="13">
    <location>
        <begin position="306"/>
        <end position="328"/>
    </location>
</feature>
<evidence type="ECO:0000256" key="5">
    <source>
        <dbReference type="ARBA" id="ARBA00022692"/>
    </source>
</evidence>
<dbReference type="SUPFAM" id="SSF52540">
    <property type="entry name" value="P-loop containing nucleoside triphosphate hydrolases"/>
    <property type="match status" value="1"/>
</dbReference>
<dbReference type="Gene3D" id="3.40.50.300">
    <property type="entry name" value="P-loop containing nucleotide triphosphate hydrolases"/>
    <property type="match status" value="1"/>
</dbReference>
<dbReference type="Pfam" id="PF07670">
    <property type="entry name" value="Gate"/>
    <property type="match status" value="2"/>
</dbReference>
<evidence type="ECO:0000256" key="10">
    <source>
        <dbReference type="NCBIfam" id="TIGR00437"/>
    </source>
</evidence>
<accession>A0A2N0UZM0</accession>
<feature type="transmembrane region" description="Helical" evidence="13">
    <location>
        <begin position="397"/>
        <end position="415"/>
    </location>
</feature>
<reference evidence="15" key="1">
    <citation type="journal article" date="2018" name="Environ. Microbiol.">
        <title>Sporulation capability and amylosome conservation among diverse human colonic and rumen isolates of the keystone starch-degrader Ruminococcus bromii.</title>
        <authorList>
            <person name="Mukhopadhya I."/>
            <person name="Morais S."/>
            <person name="Laverde-Gomez J."/>
            <person name="Sheridan P.O."/>
            <person name="Walker A.W."/>
            <person name="Kelly W."/>
            <person name="Klieve A.V."/>
            <person name="Ouwerkerk D."/>
            <person name="Duncan S.H."/>
            <person name="Louis P."/>
            <person name="Koropatkin N."/>
            <person name="Cockburn D."/>
            <person name="Kibler R."/>
            <person name="Cooper P.J."/>
            <person name="Sandoval C."/>
            <person name="Crost E."/>
            <person name="Juge N."/>
            <person name="Bayer E.A."/>
            <person name="Flint H.J."/>
        </authorList>
    </citation>
    <scope>NUCLEOTIDE SEQUENCE [LARGE SCALE GENOMIC DNA]</scope>
    <source>
        <strain evidence="15">ATCC 27255</strain>
    </source>
</reference>
<comment type="similarity">
    <text evidence="13">Belongs to the TRAFAC class TrmE-Era-EngA-EngB-Septin-like GTPase superfamily. FeoB GTPase (TC 9.A.8) family.</text>
</comment>